<evidence type="ECO:0000256" key="2">
    <source>
        <dbReference type="ARBA" id="ARBA00023276"/>
    </source>
</evidence>
<keyword evidence="3" id="KW-0732">Signal</keyword>
<keyword evidence="2" id="KW-0604">Photosystem II</keyword>
<feature type="domain" description="Photosynthesis system II assembly factor Ycf48/Hcf136-like" evidence="4">
    <location>
        <begin position="117"/>
        <end position="316"/>
    </location>
</feature>
<dbReference type="InterPro" id="IPR015943">
    <property type="entry name" value="WD40/YVTN_repeat-like_dom_sf"/>
</dbReference>
<protein>
    <submittedName>
        <fullName evidence="5">BNR repeat protein</fullName>
    </submittedName>
</protein>
<dbReference type="Pfam" id="PF14870">
    <property type="entry name" value="PSII_BNR"/>
    <property type="match status" value="1"/>
</dbReference>
<proteinExistence type="predicted"/>
<evidence type="ECO:0000313" key="6">
    <source>
        <dbReference type="Proteomes" id="UP000031535"/>
    </source>
</evidence>
<dbReference type="GO" id="GO:0015979">
    <property type="term" value="P:photosynthesis"/>
    <property type="evidence" value="ECO:0007669"/>
    <property type="project" value="UniProtKB-KW"/>
</dbReference>
<dbReference type="Proteomes" id="UP000031535">
    <property type="component" value="Unassembled WGS sequence"/>
</dbReference>
<dbReference type="EMBL" id="JXDG01000021">
    <property type="protein sequence ID" value="KIH84269.1"/>
    <property type="molecule type" value="Genomic_DNA"/>
</dbReference>
<dbReference type="PANTHER" id="PTHR47199:SF2">
    <property type="entry name" value="PHOTOSYSTEM II STABILITY_ASSEMBLY FACTOR HCF136, CHLOROPLASTIC"/>
    <property type="match status" value="1"/>
</dbReference>
<keyword evidence="1" id="KW-0602">Photosynthesis</keyword>
<evidence type="ECO:0000256" key="3">
    <source>
        <dbReference type="SAM" id="SignalP"/>
    </source>
</evidence>
<comment type="caution">
    <text evidence="5">The sequence shown here is derived from an EMBL/GenBank/DDBJ whole genome shotgun (WGS) entry which is preliminary data.</text>
</comment>
<accession>A0A0C2EE73</accession>
<feature type="signal peptide" evidence="3">
    <location>
        <begin position="1"/>
        <end position="20"/>
    </location>
</feature>
<name>A0A0C2EE73_9PSED</name>
<keyword evidence="6" id="KW-1185">Reference proteome</keyword>
<dbReference type="PANTHER" id="PTHR47199">
    <property type="entry name" value="PHOTOSYSTEM II STABILITY/ASSEMBLY FACTOR HCF136, CHLOROPLASTIC"/>
    <property type="match status" value="1"/>
</dbReference>
<feature type="chain" id="PRO_5002147832" evidence="3">
    <location>
        <begin position="21"/>
        <end position="330"/>
    </location>
</feature>
<sequence length="330" mass="34652">MLVTALSLSGLAALPASAYAAASGTADTVYSIESSKASKSLLLDVVHAGNRLVAVGDRGHILFSDDQGGHWTQARVPTRQMLTAVYFVDERHGWAVGHDAQILASVDGGATWTRQFQDLKREAPLLDVWFKDASSGFAVGAYGALLETRDGGQHWENVSDRLDNPDQFHLNAIAAVKDAGLFVVGEQGSMFRSADWGQTWEHVDGPYQGSLFGVIGTAQSSTLLAYGLRGNLYRSTDFGSNWAPVELKATRGNLEFGLSGATLLADGSLVIVGNGGSVIRSTDDGATFSVFNRPDRISLSAVTAAGNGNLILVGQGGAHTTTPAGAELGQ</sequence>
<evidence type="ECO:0000313" key="5">
    <source>
        <dbReference type="EMBL" id="KIH84269.1"/>
    </source>
</evidence>
<dbReference type="Gene3D" id="2.130.10.10">
    <property type="entry name" value="YVTN repeat-like/Quinoprotein amine dehydrogenase"/>
    <property type="match status" value="2"/>
</dbReference>
<evidence type="ECO:0000256" key="1">
    <source>
        <dbReference type="ARBA" id="ARBA00022531"/>
    </source>
</evidence>
<dbReference type="PATRIC" id="fig|226910.6.peg.2059"/>
<dbReference type="STRING" id="226910.UCMB321_2069"/>
<dbReference type="SUPFAM" id="SSF110296">
    <property type="entry name" value="Oligoxyloglucan reducing end-specific cellobiohydrolase"/>
    <property type="match status" value="1"/>
</dbReference>
<dbReference type="CDD" id="cd15482">
    <property type="entry name" value="Sialidase_non-viral"/>
    <property type="match status" value="1"/>
</dbReference>
<evidence type="ECO:0000259" key="4">
    <source>
        <dbReference type="Pfam" id="PF14870"/>
    </source>
</evidence>
<dbReference type="InterPro" id="IPR028203">
    <property type="entry name" value="PSII_CF48-like_dom"/>
</dbReference>
<gene>
    <name evidence="5" type="ORF">UCMB321_2069</name>
</gene>
<dbReference type="AlphaFoldDB" id="A0A0C2EE73"/>
<dbReference type="GO" id="GO:0009523">
    <property type="term" value="C:photosystem II"/>
    <property type="evidence" value="ECO:0007669"/>
    <property type="project" value="UniProtKB-KW"/>
</dbReference>
<organism evidence="5 6">
    <name type="scientific">Pseudomonas batumici</name>
    <dbReference type="NCBI Taxonomy" id="226910"/>
    <lineage>
        <taxon>Bacteria</taxon>
        <taxon>Pseudomonadati</taxon>
        <taxon>Pseudomonadota</taxon>
        <taxon>Gammaproteobacteria</taxon>
        <taxon>Pseudomonadales</taxon>
        <taxon>Pseudomonadaceae</taxon>
        <taxon>Pseudomonas</taxon>
    </lineage>
</organism>
<reference evidence="5 6" key="1">
    <citation type="submission" date="2015-01" db="EMBL/GenBank/DDBJ databases">
        <title>Complete genome of Pseudomonas batumici UCM B-321 producer of the batumin antibiotic with strong antistaphilococcal and potential anticancer activity.</title>
        <authorList>
            <person name="Klochko V.V."/>
            <person name="Zelena L.B."/>
            <person name="Elena K.A."/>
            <person name="Reva O.N."/>
        </authorList>
    </citation>
    <scope>NUCLEOTIDE SEQUENCE [LARGE SCALE GENOMIC DNA]</scope>
    <source>
        <strain evidence="5 6">UCM B-321</strain>
    </source>
</reference>